<dbReference type="GO" id="GO:0005524">
    <property type="term" value="F:ATP binding"/>
    <property type="evidence" value="ECO:0007669"/>
    <property type="project" value="UniProtKB-UniRule"/>
</dbReference>
<accession>A0A1G2KM54</accession>
<evidence type="ECO:0000313" key="11">
    <source>
        <dbReference type="Proteomes" id="UP000178710"/>
    </source>
</evidence>
<dbReference type="NCBIfam" id="TIGR00041">
    <property type="entry name" value="DTMP_kinase"/>
    <property type="match status" value="1"/>
</dbReference>
<evidence type="ECO:0000256" key="3">
    <source>
        <dbReference type="ARBA" id="ARBA00022727"/>
    </source>
</evidence>
<dbReference type="SUPFAM" id="SSF52540">
    <property type="entry name" value="P-loop containing nucleoside triphosphate hydrolases"/>
    <property type="match status" value="1"/>
</dbReference>
<evidence type="ECO:0000256" key="1">
    <source>
        <dbReference type="ARBA" id="ARBA00009776"/>
    </source>
</evidence>
<name>A0A1G2KM54_9BACT</name>
<dbReference type="Gene3D" id="3.40.50.300">
    <property type="entry name" value="P-loop containing nucleotide triphosphate hydrolases"/>
    <property type="match status" value="1"/>
</dbReference>
<feature type="domain" description="Thymidylate kinase-like" evidence="9">
    <location>
        <begin position="8"/>
        <end position="193"/>
    </location>
</feature>
<dbReference type="InterPro" id="IPR027417">
    <property type="entry name" value="P-loop_NTPase"/>
</dbReference>
<dbReference type="AlphaFoldDB" id="A0A1G2KM54"/>
<sequence>MPGYFIAFEGIDGSGKSTVAELIAWRLRREGYDVLVTHEPTREKFGRHIYEILSSKDSAVTPFELQRLYVLDRKEHVETVICPALMQGRIVIGDRYWFSTLAYGMLSGPAENLIQLHEEIFQGDFLKPDMTFIFDISADTALERLKNISKGKDYFEQVDKLSSIRKNYLALCHTANMDCVVVDAAVALDSIVATILQQLLPRLPGRK</sequence>
<dbReference type="EMBL" id="MHQK01000054">
    <property type="protein sequence ID" value="OHA00528.1"/>
    <property type="molecule type" value="Genomic_DNA"/>
</dbReference>
<protein>
    <recommendedName>
        <fullName evidence="8">Thymidylate kinase</fullName>
        <ecNumber evidence="8">2.7.4.9</ecNumber>
    </recommendedName>
    <alternativeName>
        <fullName evidence="8">dTMP kinase</fullName>
    </alternativeName>
</protein>
<keyword evidence="5 8" id="KW-0418">Kinase</keyword>
<evidence type="ECO:0000256" key="8">
    <source>
        <dbReference type="HAMAP-Rule" id="MF_00165"/>
    </source>
</evidence>
<evidence type="ECO:0000256" key="7">
    <source>
        <dbReference type="ARBA" id="ARBA00048743"/>
    </source>
</evidence>
<organism evidence="10 11">
    <name type="scientific">Candidatus Sungbacteria bacterium RIFCSPHIGHO2_02_FULL_49_20</name>
    <dbReference type="NCBI Taxonomy" id="1802272"/>
    <lineage>
        <taxon>Bacteria</taxon>
        <taxon>Candidatus Sungiibacteriota</taxon>
    </lineage>
</organism>
<dbReference type="PANTHER" id="PTHR10344">
    <property type="entry name" value="THYMIDYLATE KINASE"/>
    <property type="match status" value="1"/>
</dbReference>
<keyword evidence="2 8" id="KW-0808">Transferase</keyword>
<comment type="similarity">
    <text evidence="1 8">Belongs to the thymidylate kinase family.</text>
</comment>
<feature type="binding site" evidence="8">
    <location>
        <begin position="10"/>
        <end position="17"/>
    </location>
    <ligand>
        <name>ATP</name>
        <dbReference type="ChEBI" id="CHEBI:30616"/>
    </ligand>
</feature>
<keyword evidence="4 8" id="KW-0547">Nucleotide-binding</keyword>
<evidence type="ECO:0000256" key="2">
    <source>
        <dbReference type="ARBA" id="ARBA00022679"/>
    </source>
</evidence>
<dbReference type="HAMAP" id="MF_00165">
    <property type="entry name" value="Thymidylate_kinase"/>
    <property type="match status" value="1"/>
</dbReference>
<keyword evidence="6 8" id="KW-0067">ATP-binding</keyword>
<dbReference type="CDD" id="cd01672">
    <property type="entry name" value="TMPK"/>
    <property type="match status" value="1"/>
</dbReference>
<dbReference type="EC" id="2.7.4.9" evidence="8"/>
<comment type="catalytic activity">
    <reaction evidence="7 8">
        <text>dTMP + ATP = dTDP + ADP</text>
        <dbReference type="Rhea" id="RHEA:13517"/>
        <dbReference type="ChEBI" id="CHEBI:30616"/>
        <dbReference type="ChEBI" id="CHEBI:58369"/>
        <dbReference type="ChEBI" id="CHEBI:63528"/>
        <dbReference type="ChEBI" id="CHEBI:456216"/>
        <dbReference type="EC" id="2.7.4.9"/>
    </reaction>
</comment>
<dbReference type="Pfam" id="PF02223">
    <property type="entry name" value="Thymidylate_kin"/>
    <property type="match status" value="1"/>
</dbReference>
<evidence type="ECO:0000256" key="5">
    <source>
        <dbReference type="ARBA" id="ARBA00022777"/>
    </source>
</evidence>
<dbReference type="GO" id="GO:0005737">
    <property type="term" value="C:cytoplasm"/>
    <property type="evidence" value="ECO:0007669"/>
    <property type="project" value="TreeGrafter"/>
</dbReference>
<comment type="caution">
    <text evidence="10">The sequence shown here is derived from an EMBL/GenBank/DDBJ whole genome shotgun (WGS) entry which is preliminary data.</text>
</comment>
<evidence type="ECO:0000313" key="10">
    <source>
        <dbReference type="EMBL" id="OHA00528.1"/>
    </source>
</evidence>
<dbReference type="GO" id="GO:0004798">
    <property type="term" value="F:dTMP kinase activity"/>
    <property type="evidence" value="ECO:0007669"/>
    <property type="project" value="UniProtKB-UniRule"/>
</dbReference>
<evidence type="ECO:0000256" key="4">
    <source>
        <dbReference type="ARBA" id="ARBA00022741"/>
    </source>
</evidence>
<dbReference type="GO" id="GO:0006233">
    <property type="term" value="P:dTDP biosynthetic process"/>
    <property type="evidence" value="ECO:0007669"/>
    <property type="project" value="InterPro"/>
</dbReference>
<gene>
    <name evidence="8" type="primary">tmk</name>
    <name evidence="10" type="ORF">A3C12_03470</name>
</gene>
<evidence type="ECO:0000259" key="9">
    <source>
        <dbReference type="Pfam" id="PF02223"/>
    </source>
</evidence>
<dbReference type="PANTHER" id="PTHR10344:SF4">
    <property type="entry name" value="UMP-CMP KINASE 2, MITOCHONDRIAL"/>
    <property type="match status" value="1"/>
</dbReference>
<evidence type="ECO:0000256" key="6">
    <source>
        <dbReference type="ARBA" id="ARBA00022840"/>
    </source>
</evidence>
<proteinExistence type="inferred from homology"/>
<keyword evidence="3 8" id="KW-0545">Nucleotide biosynthesis</keyword>
<dbReference type="GO" id="GO:0006227">
    <property type="term" value="P:dUDP biosynthetic process"/>
    <property type="evidence" value="ECO:0007669"/>
    <property type="project" value="TreeGrafter"/>
</dbReference>
<reference evidence="10 11" key="1">
    <citation type="journal article" date="2016" name="Nat. Commun.">
        <title>Thousands of microbial genomes shed light on interconnected biogeochemical processes in an aquifer system.</title>
        <authorList>
            <person name="Anantharaman K."/>
            <person name="Brown C.T."/>
            <person name="Hug L.A."/>
            <person name="Sharon I."/>
            <person name="Castelle C.J."/>
            <person name="Probst A.J."/>
            <person name="Thomas B.C."/>
            <person name="Singh A."/>
            <person name="Wilkins M.J."/>
            <person name="Karaoz U."/>
            <person name="Brodie E.L."/>
            <person name="Williams K.H."/>
            <person name="Hubbard S.S."/>
            <person name="Banfield J.F."/>
        </authorList>
    </citation>
    <scope>NUCLEOTIDE SEQUENCE [LARGE SCALE GENOMIC DNA]</scope>
</reference>
<dbReference type="InterPro" id="IPR018094">
    <property type="entry name" value="Thymidylate_kinase"/>
</dbReference>
<dbReference type="InterPro" id="IPR039430">
    <property type="entry name" value="Thymidylate_kin-like_dom"/>
</dbReference>
<dbReference type="GO" id="GO:0006235">
    <property type="term" value="P:dTTP biosynthetic process"/>
    <property type="evidence" value="ECO:0007669"/>
    <property type="project" value="UniProtKB-UniRule"/>
</dbReference>
<comment type="function">
    <text evidence="8">Phosphorylation of dTMP to form dTDP in both de novo and salvage pathways of dTTP synthesis.</text>
</comment>
<dbReference type="Proteomes" id="UP000178710">
    <property type="component" value="Unassembled WGS sequence"/>
</dbReference>